<sequence length="138" mass="15217">MIPTAVQFLSRLAERRAFTSSARPGEKLSQVFWAIRRFGGVLVALSTRGRREEWGKRRAMHGLRILREGRYTSGVRVWGELCVGVGRAMCERAGARAEQCARLRGASGARLRGASDVWVWGEPCVGTGRAVCERAGAR</sequence>
<evidence type="ECO:0000313" key="1">
    <source>
        <dbReference type="EMBL" id="MQL92934.1"/>
    </source>
</evidence>
<feature type="non-terminal residue" evidence="1">
    <location>
        <position position="138"/>
    </location>
</feature>
<dbReference type="Proteomes" id="UP000652761">
    <property type="component" value="Unassembled WGS sequence"/>
</dbReference>
<proteinExistence type="predicted"/>
<gene>
    <name evidence="1" type="ORF">Taro_025570</name>
</gene>
<comment type="caution">
    <text evidence="1">The sequence shown here is derived from an EMBL/GenBank/DDBJ whole genome shotgun (WGS) entry which is preliminary data.</text>
</comment>
<keyword evidence="2" id="KW-1185">Reference proteome</keyword>
<evidence type="ECO:0000313" key="2">
    <source>
        <dbReference type="Proteomes" id="UP000652761"/>
    </source>
</evidence>
<dbReference type="EMBL" id="NMUH01001501">
    <property type="protein sequence ID" value="MQL92934.1"/>
    <property type="molecule type" value="Genomic_DNA"/>
</dbReference>
<dbReference type="AlphaFoldDB" id="A0A843VHZ5"/>
<organism evidence="1 2">
    <name type="scientific">Colocasia esculenta</name>
    <name type="common">Wild taro</name>
    <name type="synonym">Arum esculentum</name>
    <dbReference type="NCBI Taxonomy" id="4460"/>
    <lineage>
        <taxon>Eukaryota</taxon>
        <taxon>Viridiplantae</taxon>
        <taxon>Streptophyta</taxon>
        <taxon>Embryophyta</taxon>
        <taxon>Tracheophyta</taxon>
        <taxon>Spermatophyta</taxon>
        <taxon>Magnoliopsida</taxon>
        <taxon>Liliopsida</taxon>
        <taxon>Araceae</taxon>
        <taxon>Aroideae</taxon>
        <taxon>Colocasieae</taxon>
        <taxon>Colocasia</taxon>
    </lineage>
</organism>
<reference evidence="1" key="1">
    <citation type="submission" date="2017-07" db="EMBL/GenBank/DDBJ databases">
        <title>Taro Niue Genome Assembly and Annotation.</title>
        <authorList>
            <person name="Atibalentja N."/>
            <person name="Keating K."/>
            <person name="Fields C.J."/>
        </authorList>
    </citation>
    <scope>NUCLEOTIDE SEQUENCE</scope>
    <source>
        <strain evidence="1">Niue_2</strain>
        <tissue evidence="1">Leaf</tissue>
    </source>
</reference>
<protein>
    <submittedName>
        <fullName evidence="1">Uncharacterized protein</fullName>
    </submittedName>
</protein>
<name>A0A843VHZ5_COLES</name>
<accession>A0A843VHZ5</accession>